<name>A0AAN4Z2J5_9BILA</name>
<dbReference type="AlphaFoldDB" id="A0AAN4Z2J5"/>
<evidence type="ECO:0000313" key="2">
    <source>
        <dbReference type="EMBL" id="GMR30192.1"/>
    </source>
</evidence>
<keyword evidence="1" id="KW-1133">Transmembrane helix</keyword>
<protein>
    <submittedName>
        <fullName evidence="2">Uncharacterized protein</fullName>
    </submittedName>
</protein>
<keyword evidence="3" id="KW-1185">Reference proteome</keyword>
<keyword evidence="1" id="KW-0812">Transmembrane</keyword>
<organism evidence="2 3">
    <name type="scientific">Pristionchus mayeri</name>
    <dbReference type="NCBI Taxonomy" id="1317129"/>
    <lineage>
        <taxon>Eukaryota</taxon>
        <taxon>Metazoa</taxon>
        <taxon>Ecdysozoa</taxon>
        <taxon>Nematoda</taxon>
        <taxon>Chromadorea</taxon>
        <taxon>Rhabditida</taxon>
        <taxon>Rhabditina</taxon>
        <taxon>Diplogasteromorpha</taxon>
        <taxon>Diplogasteroidea</taxon>
        <taxon>Neodiplogasteridae</taxon>
        <taxon>Pristionchus</taxon>
    </lineage>
</organism>
<evidence type="ECO:0000256" key="1">
    <source>
        <dbReference type="SAM" id="Phobius"/>
    </source>
</evidence>
<feature type="non-terminal residue" evidence="2">
    <location>
        <position position="69"/>
    </location>
</feature>
<comment type="caution">
    <text evidence="2">The sequence shown here is derived from an EMBL/GenBank/DDBJ whole genome shotgun (WGS) entry which is preliminary data.</text>
</comment>
<reference evidence="3" key="1">
    <citation type="submission" date="2022-10" db="EMBL/GenBank/DDBJ databases">
        <title>Genome assembly of Pristionchus species.</title>
        <authorList>
            <person name="Yoshida K."/>
            <person name="Sommer R.J."/>
        </authorList>
    </citation>
    <scope>NUCLEOTIDE SEQUENCE [LARGE SCALE GENOMIC DNA]</scope>
    <source>
        <strain evidence="3">RS5460</strain>
    </source>
</reference>
<evidence type="ECO:0000313" key="3">
    <source>
        <dbReference type="Proteomes" id="UP001328107"/>
    </source>
</evidence>
<feature type="non-terminal residue" evidence="2">
    <location>
        <position position="1"/>
    </location>
</feature>
<dbReference type="Proteomes" id="UP001328107">
    <property type="component" value="Unassembled WGS sequence"/>
</dbReference>
<accession>A0AAN4Z2J5</accession>
<keyword evidence="1" id="KW-0472">Membrane</keyword>
<sequence length="69" mass="7751">IRCPGFSVLNITYTEEALEAFEQVDIVANVAFHYVLLYFSPVAVTANILSASLLLMKELRNPFNFLLSL</sequence>
<gene>
    <name evidence="2" type="ORF">PMAYCL1PPCAC_00387</name>
</gene>
<feature type="transmembrane region" description="Helical" evidence="1">
    <location>
        <begin position="31"/>
        <end position="55"/>
    </location>
</feature>
<proteinExistence type="predicted"/>
<dbReference type="EMBL" id="BTRK01000001">
    <property type="protein sequence ID" value="GMR30192.1"/>
    <property type="molecule type" value="Genomic_DNA"/>
</dbReference>